<evidence type="ECO:0000313" key="1">
    <source>
        <dbReference type="EMBL" id="EEG79124.1"/>
    </source>
</evidence>
<dbReference type="STRING" id="555088.DealDRAFT_0398"/>
<dbReference type="AlphaFoldDB" id="C0GD39"/>
<accession>C0GD39</accession>
<dbReference type="RefSeq" id="WP_008514339.1">
    <property type="nucleotide sequence ID" value="NZ_ACJM01000001.1"/>
</dbReference>
<dbReference type="Proteomes" id="UP000006443">
    <property type="component" value="Unassembled WGS sequence"/>
</dbReference>
<dbReference type="OrthoDB" id="1550253at2"/>
<dbReference type="eggNOG" id="ENOG502Z9FX">
    <property type="taxonomic scope" value="Bacteria"/>
</dbReference>
<organism evidence="1 2">
    <name type="scientific">Dethiobacter alkaliphilus AHT 1</name>
    <dbReference type="NCBI Taxonomy" id="555088"/>
    <lineage>
        <taxon>Bacteria</taxon>
        <taxon>Bacillati</taxon>
        <taxon>Bacillota</taxon>
        <taxon>Dethiobacteria</taxon>
        <taxon>Dethiobacterales</taxon>
        <taxon>Dethiobacteraceae</taxon>
        <taxon>Dethiobacter</taxon>
    </lineage>
</organism>
<proteinExistence type="predicted"/>
<keyword evidence="2" id="KW-1185">Reference proteome</keyword>
<gene>
    <name evidence="1" type="ORF">DealDRAFT_0398</name>
</gene>
<sequence length="529" mass="60517">MSDRLPLKFPKNNESNESNPAIRLFGNRFYNGQTIPEFLNEFLGLIYSEKNVGNVSFNTPFAKFEDLKYLNDFQLSYNMPVKLNLKLFSFLGNSRIDSRHKSHEEQFSRLAKRLKEKIRSDDDTIDEIVGQLEVLLRSFLGTGFSRDWCAKNFFPLSKSLLTRETIWSSSKAKNEDLTWIDSILRFNNYYVWSKRNFMARGGELLYLQLCNAFIQDDLVLNEYRTSSCVALEDNKPINELYRSLQNGFENMHSSYLTPFDKLIDFIEMLDPETHSLSNERAGLQVCEWCPQESWQEGYLFAIELDRILHATLDPVDRLEMLMTGCVLQVLRSLCAQSVRYAGEVSELGSGGSLGYSWIFSHPQVSERGQRIASQRSLVAVQGLIQKALRYEALVENAKEGPKGADKYYKEADSKYGHKLFVSLGKKMGIIVPYTGRGARFILTDKVIRYLVLTVLPPGSKCTYDEFLRRIYNHFGIAVEGEQLYDAMLWTGLPGLETSSSWLTEMLRAGGFLTELSDACSIVNNPFGEE</sequence>
<reference evidence="1 2" key="1">
    <citation type="submission" date="2009-02" db="EMBL/GenBank/DDBJ databases">
        <title>Sequencing of the draft genome and assembly of Dethiobacter alkaliphilus AHT 1.</title>
        <authorList>
            <consortium name="US DOE Joint Genome Institute (JGI-PGF)"/>
            <person name="Lucas S."/>
            <person name="Copeland A."/>
            <person name="Lapidus A."/>
            <person name="Glavina del Rio T."/>
            <person name="Dalin E."/>
            <person name="Tice H."/>
            <person name="Bruce D."/>
            <person name="Goodwin L."/>
            <person name="Pitluck S."/>
            <person name="Larimer F."/>
            <person name="Land M.L."/>
            <person name="Hauser L."/>
            <person name="Muyzer G."/>
        </authorList>
    </citation>
    <scope>NUCLEOTIDE SEQUENCE [LARGE SCALE GENOMIC DNA]</scope>
    <source>
        <strain evidence="1 2">AHT 1</strain>
    </source>
</reference>
<evidence type="ECO:0000313" key="2">
    <source>
        <dbReference type="Proteomes" id="UP000006443"/>
    </source>
</evidence>
<comment type="caution">
    <text evidence="1">The sequence shown here is derived from an EMBL/GenBank/DDBJ whole genome shotgun (WGS) entry which is preliminary data.</text>
</comment>
<protein>
    <submittedName>
        <fullName evidence="1">Uncharacterized protein</fullName>
    </submittedName>
</protein>
<dbReference type="EMBL" id="ACJM01000001">
    <property type="protein sequence ID" value="EEG79124.1"/>
    <property type="molecule type" value="Genomic_DNA"/>
</dbReference>
<name>C0GD39_DETAL</name>